<evidence type="ECO:0000313" key="4">
    <source>
        <dbReference type="Proteomes" id="UP000276542"/>
    </source>
</evidence>
<evidence type="ECO:0000313" key="3">
    <source>
        <dbReference type="EMBL" id="RJS46533.1"/>
    </source>
</evidence>
<dbReference type="RefSeq" id="WP_120060504.1">
    <property type="nucleotide sequence ID" value="NZ_QYRP01000002.1"/>
</dbReference>
<dbReference type="EMBL" id="QYRP01000002">
    <property type="protein sequence ID" value="RJS46533.1"/>
    <property type="molecule type" value="Genomic_DNA"/>
</dbReference>
<keyword evidence="4" id="KW-1185">Reference proteome</keyword>
<dbReference type="Proteomes" id="UP000276542">
    <property type="component" value="Unassembled WGS sequence"/>
</dbReference>
<gene>
    <name evidence="3" type="ORF">D4739_10130</name>
</gene>
<name>A0A3A5H789_9ACTN</name>
<dbReference type="PANTHER" id="PTHR45947">
    <property type="entry name" value="SULFOQUINOVOSYL TRANSFERASE SQD2"/>
    <property type="match status" value="1"/>
</dbReference>
<proteinExistence type="predicted"/>
<dbReference type="Gene3D" id="3.40.50.2000">
    <property type="entry name" value="Glycogen Phosphorylase B"/>
    <property type="match status" value="2"/>
</dbReference>
<organism evidence="3 4">
    <name type="scientific">Nocardioides cavernaquae</name>
    <dbReference type="NCBI Taxonomy" id="2321396"/>
    <lineage>
        <taxon>Bacteria</taxon>
        <taxon>Bacillati</taxon>
        <taxon>Actinomycetota</taxon>
        <taxon>Actinomycetes</taxon>
        <taxon>Propionibacteriales</taxon>
        <taxon>Nocardioidaceae</taxon>
        <taxon>Nocardioides</taxon>
    </lineage>
</organism>
<dbReference type="SUPFAM" id="SSF53756">
    <property type="entry name" value="UDP-Glycosyltransferase/glycogen phosphorylase"/>
    <property type="match status" value="1"/>
</dbReference>
<dbReference type="OrthoDB" id="9802525at2"/>
<accession>A0A3A5H789</accession>
<keyword evidence="1 3" id="KW-0808">Transferase</keyword>
<dbReference type="Pfam" id="PF00534">
    <property type="entry name" value="Glycos_transf_1"/>
    <property type="match status" value="1"/>
</dbReference>
<feature type="domain" description="Glycosyl transferase family 1" evidence="2">
    <location>
        <begin position="179"/>
        <end position="325"/>
    </location>
</feature>
<sequence>MRIAISSEAFYPAVDTDTRTVKAVLDHLIDAGHDVLLLAPAPGLADYRGATVARITLLEGRGAQVREALLNFGAESLISVSPAKIGRKALKHARRLDVPTLVVQASPVATLDAEVWSRTVGARADRLVVTAPWMKQRVADLGVADAEVWEPGVDARAFTPALRDAYLHDSYAKARSKGGARIVVGHAGELRRRHGVRRLVDAARVPGGRLVVIGEGPQRTWLENQVTDAKFTGALASGELATALASLDFLVQPSEIETCGHLVRAALASGVPVVAPNAGGSPGIVRDGETGLLYDPSEPKALRRAVSHLLADPELRTRLGVRARELSETRDWTVAATELLELHLARAQQGKAIPAA</sequence>
<protein>
    <submittedName>
        <fullName evidence="3">Glycosyltransferase family 1 protein</fullName>
    </submittedName>
</protein>
<dbReference type="GO" id="GO:0016758">
    <property type="term" value="F:hexosyltransferase activity"/>
    <property type="evidence" value="ECO:0007669"/>
    <property type="project" value="TreeGrafter"/>
</dbReference>
<reference evidence="4" key="1">
    <citation type="submission" date="2018-09" db="EMBL/GenBank/DDBJ databases">
        <authorList>
            <person name="Zhu H."/>
        </authorList>
    </citation>
    <scope>NUCLEOTIDE SEQUENCE [LARGE SCALE GENOMIC DNA]</scope>
    <source>
        <strain evidence="4">K1W22B-1</strain>
    </source>
</reference>
<dbReference type="InterPro" id="IPR050194">
    <property type="entry name" value="Glycosyltransferase_grp1"/>
</dbReference>
<dbReference type="AlphaFoldDB" id="A0A3A5H789"/>
<comment type="caution">
    <text evidence="3">The sequence shown here is derived from an EMBL/GenBank/DDBJ whole genome shotgun (WGS) entry which is preliminary data.</text>
</comment>
<evidence type="ECO:0000256" key="1">
    <source>
        <dbReference type="ARBA" id="ARBA00022679"/>
    </source>
</evidence>
<dbReference type="PANTHER" id="PTHR45947:SF3">
    <property type="entry name" value="SULFOQUINOVOSYL TRANSFERASE SQD2"/>
    <property type="match status" value="1"/>
</dbReference>
<evidence type="ECO:0000259" key="2">
    <source>
        <dbReference type="Pfam" id="PF00534"/>
    </source>
</evidence>
<dbReference type="InterPro" id="IPR001296">
    <property type="entry name" value="Glyco_trans_1"/>
</dbReference>